<keyword evidence="7" id="KW-1185">Reference proteome</keyword>
<dbReference type="GO" id="GO:0030001">
    <property type="term" value="P:metal ion transport"/>
    <property type="evidence" value="ECO:0007669"/>
    <property type="project" value="InterPro"/>
</dbReference>
<evidence type="ECO:0000313" key="6">
    <source>
        <dbReference type="EMBL" id="BAC08371.1"/>
    </source>
</evidence>
<dbReference type="PANTHER" id="PTHR42953">
    <property type="entry name" value="HIGH-AFFINITY ZINC UPTAKE SYSTEM PROTEIN ZNUA-RELATED"/>
    <property type="match status" value="1"/>
</dbReference>
<dbReference type="CDD" id="cd01137">
    <property type="entry name" value="PsaA"/>
    <property type="match status" value="1"/>
</dbReference>
<dbReference type="PROSITE" id="PS51257">
    <property type="entry name" value="PROKAR_LIPOPROTEIN"/>
    <property type="match status" value="1"/>
</dbReference>
<dbReference type="EMBL" id="BA000039">
    <property type="protein sequence ID" value="BAC08371.1"/>
    <property type="molecule type" value="Genomic_DNA"/>
</dbReference>
<evidence type="ECO:0000256" key="3">
    <source>
        <dbReference type="ARBA" id="ARBA00022723"/>
    </source>
</evidence>
<dbReference type="Gene3D" id="3.40.50.1980">
    <property type="entry name" value="Nitrogenase molybdenum iron protein domain"/>
    <property type="match status" value="2"/>
</dbReference>
<keyword evidence="4" id="KW-0732">Signal</keyword>
<dbReference type="eggNOG" id="COG0803">
    <property type="taxonomic scope" value="Bacteria"/>
</dbReference>
<dbReference type="InterPro" id="IPR006129">
    <property type="entry name" value="AdhesinB"/>
</dbReference>
<accession>Q8DKN9</accession>
<comment type="subcellular location">
    <subcellularLocation>
        <location evidence="1">Cell envelope</location>
    </subcellularLocation>
</comment>
<dbReference type="GO" id="GO:0046872">
    <property type="term" value="F:metal ion binding"/>
    <property type="evidence" value="ECO:0007669"/>
    <property type="project" value="UniProtKB-KW"/>
</dbReference>
<dbReference type="PRINTS" id="PR00691">
    <property type="entry name" value="ADHESINB"/>
</dbReference>
<proteinExistence type="inferred from homology"/>
<protein>
    <submittedName>
        <fullName evidence="6">Periplasmic-binding protein of chelated iron ABC transporter</fullName>
    </submittedName>
</protein>
<dbReference type="EnsemblBacteria" id="BAC08371">
    <property type="protein sequence ID" value="BAC08371"/>
    <property type="gene ID" value="BAC08371"/>
</dbReference>
<evidence type="ECO:0000256" key="1">
    <source>
        <dbReference type="ARBA" id="ARBA00004196"/>
    </source>
</evidence>
<dbReference type="STRING" id="197221.gene:10747411"/>
<gene>
    <name evidence="6" type="ordered locus">tll0820</name>
</gene>
<organism evidence="6 7">
    <name type="scientific">Thermosynechococcus vestitus (strain NIES-2133 / IAM M-273 / BP-1)</name>
    <dbReference type="NCBI Taxonomy" id="197221"/>
    <lineage>
        <taxon>Bacteria</taxon>
        <taxon>Bacillati</taxon>
        <taxon>Cyanobacteriota</taxon>
        <taxon>Cyanophyceae</taxon>
        <taxon>Acaryochloridales</taxon>
        <taxon>Thermosynechococcaceae</taxon>
        <taxon>Thermosynechococcus</taxon>
    </lineage>
</organism>
<dbReference type="Proteomes" id="UP000000440">
    <property type="component" value="Chromosome"/>
</dbReference>
<dbReference type="Pfam" id="PF01297">
    <property type="entry name" value="ZnuA"/>
    <property type="match status" value="1"/>
</dbReference>
<comment type="similarity">
    <text evidence="5">Belongs to the bacterial solute-binding protein 9 family.</text>
</comment>
<dbReference type="GO" id="GO:0007155">
    <property type="term" value="P:cell adhesion"/>
    <property type="evidence" value="ECO:0007669"/>
    <property type="project" value="InterPro"/>
</dbReference>
<reference evidence="6 7" key="1">
    <citation type="journal article" date="2002" name="DNA Res.">
        <title>Complete genome structure of the thermophilic cyanobacterium Thermosynechococcus elongatus BP-1.</title>
        <authorList>
            <person name="Nakamura Y."/>
            <person name="Kaneko T."/>
            <person name="Sato S."/>
            <person name="Ikeuchi M."/>
            <person name="Katoh H."/>
            <person name="Sasamoto S."/>
            <person name="Watanabe A."/>
            <person name="Iriguchi M."/>
            <person name="Kawashima K."/>
            <person name="Kimura T."/>
            <person name="Kishida Y."/>
            <person name="Kiyokawa C."/>
            <person name="Kohara M."/>
            <person name="Matsumoto M."/>
            <person name="Matsuno A."/>
            <person name="Nakazaki N."/>
            <person name="Shimpo S."/>
            <person name="Sugimoto M."/>
            <person name="Takeuchi C."/>
            <person name="Yamada M."/>
            <person name="Tabata S."/>
        </authorList>
    </citation>
    <scope>NUCLEOTIDE SEQUENCE [LARGE SCALE GENOMIC DNA]</scope>
    <source>
        <strain evidence="7">IAM M-273 / NIES-2133 / BP-1</strain>
    </source>
</reference>
<sequence>MPTMRGLSWLLVGILLLGGCAVPAAENRQETHSSPTPRDERPLVLTTFTVLADMAQQVAGDRLRVESLIKPGAEVHSYEFTPSDLVRGQEAVLILENGLGLEHWGDRFYKSLPNVPKVTLTEGITPIPIQEGTYRGQANPHAWMSPQNALIYVENIRKALTNLDPAGAKIYAANAKAYQAQIRALDQELRQALAPLPAHKRYIVTCEGAFSYLAREYDLTEVYLWPLNADQEGTPRQIARVIDIVRRQQIPAVFCESTVNANPQQQVARESGATFAGIFYVDSLSPPAGNAPTYLDLLKSNINTLIRGLSGRTAP</sequence>
<dbReference type="InterPro" id="IPR006127">
    <property type="entry name" value="ZnuA-like"/>
</dbReference>
<dbReference type="AlphaFoldDB" id="Q8DKN9"/>
<dbReference type="KEGG" id="tel:tll0820"/>
<keyword evidence="3" id="KW-0479">Metal-binding</keyword>
<dbReference type="PANTHER" id="PTHR42953:SF1">
    <property type="entry name" value="METAL-BINDING PROTEIN HI_0362-RELATED"/>
    <property type="match status" value="1"/>
</dbReference>
<keyword evidence="2 5" id="KW-0813">Transport</keyword>
<name>Q8DKN9_THEVB</name>
<dbReference type="PRINTS" id="PR00690">
    <property type="entry name" value="ADHESNFAMILY"/>
</dbReference>
<evidence type="ECO:0000313" key="7">
    <source>
        <dbReference type="Proteomes" id="UP000000440"/>
    </source>
</evidence>
<dbReference type="InterPro" id="IPR050492">
    <property type="entry name" value="Bact_metal-bind_prot9"/>
</dbReference>
<evidence type="ECO:0000256" key="4">
    <source>
        <dbReference type="ARBA" id="ARBA00022729"/>
    </source>
</evidence>
<dbReference type="GO" id="GO:0030313">
    <property type="term" value="C:cell envelope"/>
    <property type="evidence" value="ECO:0007669"/>
    <property type="project" value="UniProtKB-SubCell"/>
</dbReference>
<dbReference type="SUPFAM" id="SSF53807">
    <property type="entry name" value="Helical backbone' metal receptor"/>
    <property type="match status" value="1"/>
</dbReference>
<dbReference type="InterPro" id="IPR006128">
    <property type="entry name" value="Lipoprotein_PsaA-like"/>
</dbReference>
<dbReference type="PATRIC" id="fig|197221.4.peg.862"/>
<evidence type="ECO:0000256" key="2">
    <source>
        <dbReference type="ARBA" id="ARBA00022448"/>
    </source>
</evidence>
<evidence type="ECO:0000256" key="5">
    <source>
        <dbReference type="RuleBase" id="RU003512"/>
    </source>
</evidence>